<organism evidence="1 2">
    <name type="scientific">Azospirillum lipoferum</name>
    <dbReference type="NCBI Taxonomy" id="193"/>
    <lineage>
        <taxon>Bacteria</taxon>
        <taxon>Pseudomonadati</taxon>
        <taxon>Pseudomonadota</taxon>
        <taxon>Alphaproteobacteria</taxon>
        <taxon>Rhodospirillales</taxon>
        <taxon>Azospirillaceae</taxon>
        <taxon>Azospirillum</taxon>
    </lineage>
</organism>
<reference evidence="1 2" key="1">
    <citation type="submission" date="2019-08" db="EMBL/GenBank/DDBJ databases">
        <authorList>
            <person name="Grouzdev D."/>
            <person name="Tikhonova E."/>
            <person name="Kravchenko I."/>
        </authorList>
    </citation>
    <scope>NUCLEOTIDE SEQUENCE [LARGE SCALE GENOMIC DNA]</scope>
    <source>
        <strain evidence="1 2">59b</strain>
    </source>
</reference>
<comment type="caution">
    <text evidence="1">The sequence shown here is derived from an EMBL/GenBank/DDBJ whole genome shotgun (WGS) entry which is preliminary data.</text>
</comment>
<accession>A0A5A9GY36</accession>
<dbReference type="Proteomes" id="UP000324927">
    <property type="component" value="Unassembled WGS sequence"/>
</dbReference>
<name>A0A5A9GY36_AZOLI</name>
<keyword evidence="2" id="KW-1185">Reference proteome</keyword>
<dbReference type="EMBL" id="VTTN01000001">
    <property type="protein sequence ID" value="KAA0598399.1"/>
    <property type="molecule type" value="Genomic_DNA"/>
</dbReference>
<protein>
    <submittedName>
        <fullName evidence="1">Uncharacterized protein</fullName>
    </submittedName>
</protein>
<dbReference type="RefSeq" id="WP_149229979.1">
    <property type="nucleotide sequence ID" value="NZ_JALJXJ010000002.1"/>
</dbReference>
<sequence length="68" mass="7635">MIDRIYLCFEADFSGEASSRANYAKNASGNYRGAWNEYHYNQDVRKGEYSFYFVAFSAGALGDMSGGH</sequence>
<proteinExistence type="predicted"/>
<gene>
    <name evidence="1" type="ORF">FZ942_04770</name>
</gene>
<evidence type="ECO:0000313" key="1">
    <source>
        <dbReference type="EMBL" id="KAA0598399.1"/>
    </source>
</evidence>
<evidence type="ECO:0000313" key="2">
    <source>
        <dbReference type="Proteomes" id="UP000324927"/>
    </source>
</evidence>
<dbReference type="AlphaFoldDB" id="A0A5A9GY36"/>